<dbReference type="InterPro" id="IPR002625">
    <property type="entry name" value="Smr_dom"/>
</dbReference>
<evidence type="ECO:0000256" key="1">
    <source>
        <dbReference type="SAM" id="MobiDB-lite"/>
    </source>
</evidence>
<dbReference type="GO" id="GO:0043130">
    <property type="term" value="F:ubiquitin binding"/>
    <property type="evidence" value="ECO:0007669"/>
    <property type="project" value="InterPro"/>
</dbReference>
<dbReference type="SUPFAM" id="SSF160443">
    <property type="entry name" value="SMR domain-like"/>
    <property type="match status" value="1"/>
</dbReference>
<keyword evidence="5" id="KW-1185">Reference proteome</keyword>
<dbReference type="SMART" id="SM01162">
    <property type="entry name" value="DUF1771"/>
    <property type="match status" value="1"/>
</dbReference>
<evidence type="ECO:0000259" key="2">
    <source>
        <dbReference type="PROSITE" id="PS50828"/>
    </source>
</evidence>
<gene>
    <name evidence="4" type="ORF">BEMITA_LOCUS3400</name>
</gene>
<dbReference type="Proteomes" id="UP001152759">
    <property type="component" value="Chromosome 2"/>
</dbReference>
<dbReference type="CDD" id="cd14279">
    <property type="entry name" value="CUE"/>
    <property type="match status" value="1"/>
</dbReference>
<dbReference type="InterPro" id="IPR036063">
    <property type="entry name" value="Smr_dom_sf"/>
</dbReference>
<reference evidence="4" key="1">
    <citation type="submission" date="2021-12" db="EMBL/GenBank/DDBJ databases">
        <authorList>
            <person name="King R."/>
        </authorList>
    </citation>
    <scope>NUCLEOTIDE SEQUENCE</scope>
</reference>
<name>A0A9P0EY34_BEMTA</name>
<dbReference type="InterPro" id="IPR013899">
    <property type="entry name" value="DUF1771"/>
</dbReference>
<feature type="compositionally biased region" description="Basic and acidic residues" evidence="1">
    <location>
        <begin position="99"/>
        <end position="120"/>
    </location>
</feature>
<evidence type="ECO:0000313" key="4">
    <source>
        <dbReference type="EMBL" id="CAH0384020.1"/>
    </source>
</evidence>
<feature type="region of interest" description="Disordered" evidence="1">
    <location>
        <begin position="61"/>
        <end position="121"/>
    </location>
</feature>
<feature type="compositionally biased region" description="Basic residues" evidence="1">
    <location>
        <begin position="535"/>
        <end position="547"/>
    </location>
</feature>
<feature type="region of interest" description="Disordered" evidence="1">
    <location>
        <begin position="452"/>
        <end position="554"/>
    </location>
</feature>
<dbReference type="GO" id="GO:0005634">
    <property type="term" value="C:nucleus"/>
    <property type="evidence" value="ECO:0007669"/>
    <property type="project" value="TreeGrafter"/>
</dbReference>
<organism evidence="4 5">
    <name type="scientific">Bemisia tabaci</name>
    <name type="common">Sweetpotato whitefly</name>
    <name type="synonym">Aleurodes tabaci</name>
    <dbReference type="NCBI Taxonomy" id="7038"/>
    <lineage>
        <taxon>Eukaryota</taxon>
        <taxon>Metazoa</taxon>
        <taxon>Ecdysozoa</taxon>
        <taxon>Arthropoda</taxon>
        <taxon>Hexapoda</taxon>
        <taxon>Insecta</taxon>
        <taxon>Pterygota</taxon>
        <taxon>Neoptera</taxon>
        <taxon>Paraneoptera</taxon>
        <taxon>Hemiptera</taxon>
        <taxon>Sternorrhyncha</taxon>
        <taxon>Aleyrodoidea</taxon>
        <taxon>Aleyrodidae</taxon>
        <taxon>Aleyrodinae</taxon>
        <taxon>Bemisia</taxon>
    </lineage>
</organism>
<dbReference type="Gene3D" id="3.30.1370.110">
    <property type="match status" value="1"/>
</dbReference>
<dbReference type="KEGG" id="btab:109032814"/>
<dbReference type="Gene3D" id="3.40.50.300">
    <property type="entry name" value="P-loop containing nucleotide triphosphate hydrolases"/>
    <property type="match status" value="1"/>
</dbReference>
<evidence type="ECO:0000259" key="3">
    <source>
        <dbReference type="PROSITE" id="PS51140"/>
    </source>
</evidence>
<evidence type="ECO:0008006" key="6">
    <source>
        <dbReference type="Google" id="ProtNLM"/>
    </source>
</evidence>
<dbReference type="PANTHER" id="PTHR46535">
    <property type="entry name" value="NEDD4-BINDING PROTEIN 2"/>
    <property type="match status" value="1"/>
</dbReference>
<feature type="compositionally biased region" description="Low complexity" evidence="1">
    <location>
        <begin position="189"/>
        <end position="214"/>
    </location>
</feature>
<feature type="compositionally biased region" description="Polar residues" evidence="1">
    <location>
        <begin position="156"/>
        <end position="165"/>
    </location>
</feature>
<dbReference type="EMBL" id="OU963863">
    <property type="protein sequence ID" value="CAH0384020.1"/>
    <property type="molecule type" value="Genomic_DNA"/>
</dbReference>
<dbReference type="InterPro" id="IPR052772">
    <property type="entry name" value="Endo/PolyKinase_Domain-Protein"/>
</dbReference>
<evidence type="ECO:0000313" key="5">
    <source>
        <dbReference type="Proteomes" id="UP001152759"/>
    </source>
</evidence>
<feature type="region of interest" description="Disordered" evidence="1">
    <location>
        <begin position="683"/>
        <end position="716"/>
    </location>
</feature>
<feature type="domain" description="CUE" evidence="3">
    <location>
        <begin position="13"/>
        <end position="57"/>
    </location>
</feature>
<feature type="compositionally biased region" description="Low complexity" evidence="1">
    <location>
        <begin position="499"/>
        <end position="508"/>
    </location>
</feature>
<dbReference type="Pfam" id="PF08590">
    <property type="entry name" value="DUF1771"/>
    <property type="match status" value="1"/>
</dbReference>
<proteinExistence type="predicted"/>
<feature type="domain" description="Smr" evidence="2">
    <location>
        <begin position="1320"/>
        <end position="1402"/>
    </location>
</feature>
<dbReference type="PROSITE" id="PS51140">
    <property type="entry name" value="CUE"/>
    <property type="match status" value="1"/>
</dbReference>
<dbReference type="PROSITE" id="PS50828">
    <property type="entry name" value="SMR"/>
    <property type="match status" value="1"/>
</dbReference>
<dbReference type="SMART" id="SM00463">
    <property type="entry name" value="SMR"/>
    <property type="match status" value="1"/>
</dbReference>
<sequence>MAENSAGMQRTVDQNQIYSNLVDMFDGFVPVSKIQKIVEQNNYNLDQSLVALLQLSESVSKSTTASERQGKKSSSDNLKTPPDNNSNGTIPFGKSFPPPDRKTEAMNDYKGAKQKEKMDYPRVQMAYQMPSQRNAGYSDYQKNTHFYQGSPLQYKSTQQFEQSPHSRYNRSSYSYSVRNPKQGAPIVQSSSINSQTMSNSSASCPSSPARSYSNLDSPKSSPREIEMAKTYDKVYKIVNDGYKIMVLMRGCPGSGKSHAAHEIIQTLYGKVENPKKYIFSADDFFINANGVYNFNPENLGQAHQTTQAKVLNALKAGITPVIIDNTNTQTWEMKIYASMAISWGYYLEVLEPLTWWKWDAKMLTRKSTHNIPLFKVRDMLERYERDITGEKLLELTSASYPPLLTPPQLASNTTKKKFYDSLNASNKFTKVEKVEKAVNQNIASVMQSFLQNKPCKSRQENRPSIEQQEEYPSCNSSTVDTKSSVSNQTVVRNSTEILSSSSKQFSGSGDHLSKSASQTHMCENQIIPSEEKEKKPRKLRTRRRKKNSTNPDFSKDYVLVTNGQLIYQRDYSIYADTCAVSDGKTLETTSVGLKNTESSSFPEVLSQSSKGRIIPTAEVCDHQSPSSLIKPKQNSFHSSSSTLTSLVAYSSSDSSESEEDLAQPDDVSCLIDNASSSEVLQKVDPYTKEEQDLITGGKESNNTGHESVTPFDGTEVLSDLNDDIDFLQTWEANNRDEGIEEGDNEYHPKPPRKQFNPTSFSNIYEGNSLQEQTSNDDNHQTSKIDGSDWNAEADLQAVLNSWGENSEVSAEKMVEKFLKSLNEPTTNIVSFPEIKNTNTHDASTSTDYEQVLSALQGDTSGCLILQCCNRDINAGVEPKGKVELQQRLHLDKGSMTEDCIPIVQSSSVDITDLSKVFAPEVCESIIGLIDYCDGDINEVISSLIDSGHEILPEQFEILASIPKNCLNISSNEKLEVSTKKETKILKVATELPKQKVKQTPTKAQLKLKEEFESKIKINPSSYPKFTQQLKRQREQQQEFPSISESMKGPVPDESLVFVLDKNFVDQLQQKFGRINLPSKKDWNPVVHIPSSLAFQLYGCVLAAVEENTSKEELLMQEIIASDQKLAKQMQDSEIDQRRSTELVDIMDMKLALQLYNADLKAMKVRNPEETVANALSRRLLFEMFPHLDKDTLTATFQMNNCSFHDTIQVILGKFQDEAELPPNLAVQKQTMCVGSPSPQLEAEVPIRENLNTMDDLQESQSYHYHMRTKCFNQARDAYNSGKSQVASYFSQLAFLHKQKMEKASSQIIRLEIDGNSSDTLDLHFFTTKDALLALDIFLDNHIQDLRSRNVTSKIFYLITGRGTHSAGGVPKVKPAVIKRLQKRNIGYKFVESNPGLLSVSVHKNLKLSSHFQDEP</sequence>
<feature type="compositionally biased region" description="Polar residues" evidence="1">
    <location>
        <begin position="473"/>
        <end position="498"/>
    </location>
</feature>
<accession>A0A9P0EY34</accession>
<feature type="compositionally biased region" description="Polar residues" evidence="1">
    <location>
        <begin position="75"/>
        <end position="89"/>
    </location>
</feature>
<feature type="compositionally biased region" description="Low complexity" evidence="1">
    <location>
        <begin position="169"/>
        <end position="179"/>
    </location>
</feature>
<dbReference type="SUPFAM" id="SSF52540">
    <property type="entry name" value="P-loop containing nucleoside triphosphate hydrolases"/>
    <property type="match status" value="1"/>
</dbReference>
<dbReference type="InterPro" id="IPR003892">
    <property type="entry name" value="CUE"/>
</dbReference>
<protein>
    <recommendedName>
        <fullName evidence="6">NEDD4-binding protein 2</fullName>
    </recommendedName>
</protein>
<dbReference type="PANTHER" id="PTHR46535:SF1">
    <property type="entry name" value="NEDD4-BINDING PROTEIN 2"/>
    <property type="match status" value="1"/>
</dbReference>
<feature type="region of interest" description="Disordered" evidence="1">
    <location>
        <begin position="736"/>
        <end position="763"/>
    </location>
</feature>
<dbReference type="Pfam" id="PF13671">
    <property type="entry name" value="AAA_33"/>
    <property type="match status" value="1"/>
</dbReference>
<dbReference type="InterPro" id="IPR027417">
    <property type="entry name" value="P-loop_NTPase"/>
</dbReference>
<dbReference type="GO" id="GO:0004519">
    <property type="term" value="F:endonuclease activity"/>
    <property type="evidence" value="ECO:0007669"/>
    <property type="project" value="TreeGrafter"/>
</dbReference>
<feature type="region of interest" description="Disordered" evidence="1">
    <location>
        <begin position="156"/>
        <end position="223"/>
    </location>
</feature>